<name>A0ABT6H0X6_9BACI</name>
<protein>
    <submittedName>
        <fullName evidence="9">BMP family ABC transporter substrate-binding protein</fullName>
    </submittedName>
</protein>
<dbReference type="PANTHER" id="PTHR34296:SF2">
    <property type="entry name" value="ABC TRANSPORTER GUANOSINE-BINDING PROTEIN NUPN"/>
    <property type="match status" value="1"/>
</dbReference>
<dbReference type="CDD" id="cd06354">
    <property type="entry name" value="PBP1_PrnA-like"/>
    <property type="match status" value="1"/>
</dbReference>
<dbReference type="InterPro" id="IPR028082">
    <property type="entry name" value="Peripla_BP_I"/>
</dbReference>
<dbReference type="InterPro" id="IPR003760">
    <property type="entry name" value="PnrA-like"/>
</dbReference>
<dbReference type="InterPro" id="IPR050957">
    <property type="entry name" value="BMP_lipoprotein"/>
</dbReference>
<comment type="subcellular location">
    <subcellularLocation>
        <location evidence="1">Cell membrane</location>
        <topology evidence="1">Lipid-anchor</topology>
    </subcellularLocation>
</comment>
<keyword evidence="10" id="KW-1185">Reference proteome</keyword>
<feature type="domain" description="ABC transporter substrate-binding protein PnrA-like" evidence="8">
    <location>
        <begin position="32"/>
        <end position="336"/>
    </location>
</feature>
<keyword evidence="4 7" id="KW-0732">Signal</keyword>
<evidence type="ECO:0000256" key="3">
    <source>
        <dbReference type="ARBA" id="ARBA00022475"/>
    </source>
</evidence>
<feature type="signal peptide" evidence="7">
    <location>
        <begin position="1"/>
        <end position="20"/>
    </location>
</feature>
<evidence type="ECO:0000256" key="1">
    <source>
        <dbReference type="ARBA" id="ARBA00004193"/>
    </source>
</evidence>
<evidence type="ECO:0000313" key="9">
    <source>
        <dbReference type="EMBL" id="MDG5752433.1"/>
    </source>
</evidence>
<evidence type="ECO:0000256" key="4">
    <source>
        <dbReference type="ARBA" id="ARBA00022729"/>
    </source>
</evidence>
<dbReference type="Proteomes" id="UP001218246">
    <property type="component" value="Unassembled WGS sequence"/>
</dbReference>
<evidence type="ECO:0000259" key="8">
    <source>
        <dbReference type="Pfam" id="PF02608"/>
    </source>
</evidence>
<keyword evidence="3" id="KW-1003">Cell membrane</keyword>
<evidence type="ECO:0000256" key="2">
    <source>
        <dbReference type="ARBA" id="ARBA00008610"/>
    </source>
</evidence>
<dbReference type="PANTHER" id="PTHR34296">
    <property type="entry name" value="TRANSCRIPTIONAL ACTIVATOR PROTEIN MED"/>
    <property type="match status" value="1"/>
</dbReference>
<dbReference type="PROSITE" id="PS51257">
    <property type="entry name" value="PROKAR_LIPOPROTEIN"/>
    <property type="match status" value="1"/>
</dbReference>
<dbReference type="RefSeq" id="WP_278017868.1">
    <property type="nucleotide sequence ID" value="NZ_JARRRY010000001.1"/>
</dbReference>
<feature type="chain" id="PRO_5045643800" evidence="7">
    <location>
        <begin position="21"/>
        <end position="336"/>
    </location>
</feature>
<comment type="similarity">
    <text evidence="2">Belongs to the BMP lipoprotein family.</text>
</comment>
<evidence type="ECO:0000256" key="6">
    <source>
        <dbReference type="ARBA" id="ARBA00023288"/>
    </source>
</evidence>
<evidence type="ECO:0000256" key="5">
    <source>
        <dbReference type="ARBA" id="ARBA00023136"/>
    </source>
</evidence>
<organism evidence="9 10">
    <name type="scientific">Ectobacillus antri</name>
    <dbReference type="NCBI Taxonomy" id="2486280"/>
    <lineage>
        <taxon>Bacteria</taxon>
        <taxon>Bacillati</taxon>
        <taxon>Bacillota</taxon>
        <taxon>Bacilli</taxon>
        <taxon>Bacillales</taxon>
        <taxon>Bacillaceae</taxon>
        <taxon>Ectobacillus</taxon>
    </lineage>
</organism>
<evidence type="ECO:0000313" key="10">
    <source>
        <dbReference type="Proteomes" id="UP001218246"/>
    </source>
</evidence>
<dbReference type="Gene3D" id="3.40.50.2300">
    <property type="match status" value="2"/>
</dbReference>
<evidence type="ECO:0000256" key="7">
    <source>
        <dbReference type="SAM" id="SignalP"/>
    </source>
</evidence>
<dbReference type="SUPFAM" id="SSF53822">
    <property type="entry name" value="Periplasmic binding protein-like I"/>
    <property type="match status" value="1"/>
</dbReference>
<gene>
    <name evidence="9" type="ORF">P6P90_00270</name>
</gene>
<comment type="caution">
    <text evidence="9">The sequence shown here is derived from an EMBL/GenBank/DDBJ whole genome shotgun (WGS) entry which is preliminary data.</text>
</comment>
<dbReference type="EMBL" id="JARULN010000001">
    <property type="protein sequence ID" value="MDG5752433.1"/>
    <property type="molecule type" value="Genomic_DNA"/>
</dbReference>
<keyword evidence="6" id="KW-0449">Lipoprotein</keyword>
<dbReference type="Pfam" id="PF02608">
    <property type="entry name" value="Bmp"/>
    <property type="match status" value="1"/>
</dbReference>
<keyword evidence="5" id="KW-0472">Membrane</keyword>
<reference evidence="9 10" key="1">
    <citation type="submission" date="2023-04" db="EMBL/GenBank/DDBJ databases">
        <title>Ectobacillus antri isolated from activated sludge.</title>
        <authorList>
            <person name="Yan P."/>
            <person name="Liu X."/>
        </authorList>
    </citation>
    <scope>NUCLEOTIDE SEQUENCE [LARGE SCALE GENOMIC DNA]</scope>
    <source>
        <strain evidence="9 10">C18H</strain>
    </source>
</reference>
<proteinExistence type="inferred from homology"/>
<sequence length="336" mass="36454">MRKLIFILSLVLLSAGILSACGSTDSTDTSFKVGMVTDLNGIDDKAFNQSAWEGLSKFGKEANLVKDDGYRYIQSSSDSDYIPNLTKFADANYPLIFGIGSFLDKAVNSVAQQYPNQHFVIVDNVVNQKNVTSVTFKEEEGSFLAGVAAALSTKTNKVGFIGGMNIDLIQKFEYGFKAGVKAVNPNIEIITGYAGSFKNPEKGAQLASSMYGQNVDIIYTAAGGTGSGVFTEAKNAKKKGKSVWVIGVDRDQYEEGMPENVTLTSMIKKVDVAVYDVAKRAKEGTYSDGQNLVYGLKEGGIQLSERTDNLNQEVLMQIEAYKQKIINGEIIVPKTK</sequence>
<accession>A0ABT6H0X6</accession>